<dbReference type="AlphaFoldDB" id="A0A8H5SSB7"/>
<dbReference type="Proteomes" id="UP000572754">
    <property type="component" value="Unassembled WGS sequence"/>
</dbReference>
<keyword evidence="3" id="KW-1185">Reference proteome</keyword>
<comment type="caution">
    <text evidence="2">The sequence shown here is derived from an EMBL/GenBank/DDBJ whole genome shotgun (WGS) entry which is preliminary data.</text>
</comment>
<reference evidence="2 3" key="2">
    <citation type="submission" date="2020-05" db="EMBL/GenBank/DDBJ databases">
        <title>Identification and distribution of gene clusters putatively required for synthesis of sphingolipid metabolism inhibitors in phylogenetically diverse species of the filamentous fungus Fusarium.</title>
        <authorList>
            <person name="Kim H.-S."/>
            <person name="Busman M."/>
            <person name="Brown D.W."/>
            <person name="Divon H."/>
            <person name="Uhlig S."/>
            <person name="Proctor R.H."/>
        </authorList>
    </citation>
    <scope>NUCLEOTIDE SEQUENCE [LARGE SCALE GENOMIC DNA]</scope>
    <source>
        <strain evidence="2 3">NRRL 25331</strain>
    </source>
</reference>
<dbReference type="EMBL" id="JAAQPE010000784">
    <property type="protein sequence ID" value="KAF5656106.1"/>
    <property type="molecule type" value="Genomic_DNA"/>
</dbReference>
<feature type="compositionally biased region" description="Polar residues" evidence="1">
    <location>
        <begin position="171"/>
        <end position="187"/>
    </location>
</feature>
<name>A0A8H5SSB7_FUSCI</name>
<evidence type="ECO:0000313" key="3">
    <source>
        <dbReference type="Proteomes" id="UP000572754"/>
    </source>
</evidence>
<protein>
    <submittedName>
        <fullName evidence="2">Uncharacterized protein</fullName>
    </submittedName>
</protein>
<gene>
    <name evidence="2" type="ORF">FCIRC_13784</name>
</gene>
<organism evidence="2 3">
    <name type="scientific">Fusarium circinatum</name>
    <name type="common">Pitch canker fungus</name>
    <name type="synonym">Gibberella circinata</name>
    <dbReference type="NCBI Taxonomy" id="48490"/>
    <lineage>
        <taxon>Eukaryota</taxon>
        <taxon>Fungi</taxon>
        <taxon>Dikarya</taxon>
        <taxon>Ascomycota</taxon>
        <taxon>Pezizomycotina</taxon>
        <taxon>Sordariomycetes</taxon>
        <taxon>Hypocreomycetidae</taxon>
        <taxon>Hypocreales</taxon>
        <taxon>Nectriaceae</taxon>
        <taxon>Fusarium</taxon>
        <taxon>Fusarium fujikuroi species complex</taxon>
    </lineage>
</organism>
<proteinExistence type="predicted"/>
<feature type="compositionally biased region" description="Polar residues" evidence="1">
    <location>
        <begin position="388"/>
        <end position="416"/>
    </location>
</feature>
<sequence>MQRPKTDQEIQQGWTDLQWKFMNWFNTNTEAIHQCYMPGADWDAFDQLVAKAFPEKEHQKAFRVWSREWLSRHTHRMTYSIKPEEFIDQVMATNFLDAQSTSDLLKTIALYNTPWVPIGRARYGGVETFYAFIPQVDYLEPDCVEPGSDVLGNYSLTMKLKSKTRAASGLTPASASSGVYNPSTRSISTEEHAFSRPRSSSASNMLPRKEHPDKAPDKDEYLVFAQIGTLHVYAGNYEDADPKNISRMSKGPWWSNGFAVVVELNKKGGQGAVYVVYNDCPLDEEEEEEEYEEYAGPSEVEMTDMEGIAADHEPGKLHPGCNEKFKVARIADSMARLGDLQTKFVFEEITKDKRPIYSTRIVTDKVLGQSILHARAPTNIASPAPRQHPNTWSPASRQDSNTGSPTLRQPSDTESPIQGDVDW</sequence>
<feature type="region of interest" description="Disordered" evidence="1">
    <location>
        <begin position="170"/>
        <end position="217"/>
    </location>
</feature>
<evidence type="ECO:0000313" key="2">
    <source>
        <dbReference type="EMBL" id="KAF5656106.1"/>
    </source>
</evidence>
<accession>A0A8H5SSB7</accession>
<feature type="region of interest" description="Disordered" evidence="1">
    <location>
        <begin position="377"/>
        <end position="423"/>
    </location>
</feature>
<feature type="compositionally biased region" description="Basic and acidic residues" evidence="1">
    <location>
        <begin position="207"/>
        <end position="217"/>
    </location>
</feature>
<reference evidence="3" key="1">
    <citation type="journal article" date="2020" name="BMC Genomics">
        <title>Correction to: Identification and distribution of gene clusters required for synthesis of sphingolipid metabolism inhibitors in diverse species of the filamentous fungus Fusarium.</title>
        <authorList>
            <person name="Kim H.S."/>
            <person name="Lohmar J.M."/>
            <person name="Busman M."/>
            <person name="Brown D.W."/>
            <person name="Naumann T.A."/>
            <person name="Divon H.H."/>
            <person name="Lysoe E."/>
            <person name="Uhlig S."/>
            <person name="Proctor R.H."/>
        </authorList>
    </citation>
    <scope>NUCLEOTIDE SEQUENCE [LARGE SCALE GENOMIC DNA]</scope>
    <source>
        <strain evidence="3">NRRL 25331</strain>
    </source>
</reference>
<evidence type="ECO:0000256" key="1">
    <source>
        <dbReference type="SAM" id="MobiDB-lite"/>
    </source>
</evidence>